<dbReference type="AlphaFoldDB" id="A0A8J7CGU5"/>
<dbReference type="RefSeq" id="WP_190835898.1">
    <property type="nucleotide sequence ID" value="NZ_CAWPPI010000098.1"/>
</dbReference>
<dbReference type="InterPro" id="IPR027417">
    <property type="entry name" value="P-loop_NTPase"/>
</dbReference>
<sequence>MKSDITVEKLRRYKEYGESIIQSLESVAQNPPPQESWIPSSINESIQRLAQSAQRTVELASSPVKIGIMGEFSSGKTLLLGSLIGYADALPVSETPTTGNVTAIHLQQQDLHTTKVSKFRVEYLSHAGVKDCLHFMLEETQQRAKVAEIPDAQLATLKSLYPTNVVDSNGILKWCEQVWNQTQSLELRSLLREMVVFLRTYSVYKEHICGKSYEIDRITAHKGLRLAEPPMNILELNFDRLPAAPKRWESSQPEAQDLQNSFSLIRRIDITVEVAKEIWDLSGLQGTNEFILLDFPGLGAADSGVRDAFLSLRELRDVQTILLLLNGRYPGGVTASKIRSMLERDKGQDLKDRIIVGVGRFNQLPLSRSDDRTIDELLDEPLLSEETLLEQLSILQLTIASASNLTTEKKNIVLLSQLYGLTKLAELSSLIQVCSPEFLPELDKPNKPEELEQRLKWQQLSEMLPTSSILSKQLSDYASDGGIGRLRSLLKEHVAVHGMKQLLEDTQKAAASVRKEQSNLKNLLLEIPAYIPVVESPAFVTLREAIENLVTTYRQFQEDLEQQPILTNRNGVAVSDFVKDELTDKIFFDWSEWTLLLDRTKNGTIALTKSESFFEDDEVEDFIPSKSDDFYPAFVQTINEMQVFAHARTTEAVTDLFSKLSHNVELERNKLNAILSPDKEKYIENKFGRSQLRLFRTLLRAVDPANRWQKLIIQHSGLSGSVSTLAVETIFPLARKDDKHSNGQIFDWSPEKRFPVTPRAFNHQIAVLRLRDEITATTGLHLVQYVSQLTNQVKSSFSLALKEIVDNLQELLKSKHEPLLRDIASAQEDTAAPTPPWLETLSQIPTISYPDN</sequence>
<dbReference type="Gene3D" id="3.40.50.300">
    <property type="entry name" value="P-loop containing nucleotide triphosphate hydrolases"/>
    <property type="match status" value="1"/>
</dbReference>
<proteinExistence type="predicted"/>
<reference evidence="1" key="1">
    <citation type="submission" date="2020-09" db="EMBL/GenBank/DDBJ databases">
        <title>Iningainema tapete sp. nov. (Scytonemataceae, Cyanobacteria) from greenhouses in central Florida (USA) produces two types of nodularin with biosynthetic potential for microcystin-LR and anabaenopeptins.</title>
        <authorList>
            <person name="Berthold D.E."/>
            <person name="Lefler F.W."/>
            <person name="Huang I.-S."/>
            <person name="Abdulla H."/>
            <person name="Zimba P.V."/>
            <person name="Laughinghouse H.D. IV."/>
        </authorList>
    </citation>
    <scope>NUCLEOTIDE SEQUENCE</scope>
    <source>
        <strain evidence="1">BLCCT55</strain>
    </source>
</reference>
<name>A0A8J7CGU5_9CYAN</name>
<dbReference type="Proteomes" id="UP000629098">
    <property type="component" value="Unassembled WGS sequence"/>
</dbReference>
<accession>A0A8J7CGU5</accession>
<protein>
    <submittedName>
        <fullName evidence="1">Dynamin family protein</fullName>
    </submittedName>
</protein>
<evidence type="ECO:0000313" key="2">
    <source>
        <dbReference type="Proteomes" id="UP000629098"/>
    </source>
</evidence>
<dbReference type="EMBL" id="JACXAE010000098">
    <property type="protein sequence ID" value="MBD2776850.1"/>
    <property type="molecule type" value="Genomic_DNA"/>
</dbReference>
<keyword evidence="2" id="KW-1185">Reference proteome</keyword>
<gene>
    <name evidence="1" type="ORF">ICL16_33580</name>
</gene>
<comment type="caution">
    <text evidence="1">The sequence shown here is derived from an EMBL/GenBank/DDBJ whole genome shotgun (WGS) entry which is preliminary data.</text>
</comment>
<dbReference type="SUPFAM" id="SSF52540">
    <property type="entry name" value="P-loop containing nucleoside triphosphate hydrolases"/>
    <property type="match status" value="1"/>
</dbReference>
<organism evidence="1 2">
    <name type="scientific">Iningainema tapete BLCC-T55</name>
    <dbReference type="NCBI Taxonomy" id="2748662"/>
    <lineage>
        <taxon>Bacteria</taxon>
        <taxon>Bacillati</taxon>
        <taxon>Cyanobacteriota</taxon>
        <taxon>Cyanophyceae</taxon>
        <taxon>Nostocales</taxon>
        <taxon>Scytonemataceae</taxon>
        <taxon>Iningainema tapete</taxon>
    </lineage>
</organism>
<evidence type="ECO:0000313" key="1">
    <source>
        <dbReference type="EMBL" id="MBD2776850.1"/>
    </source>
</evidence>